<reference evidence="1 2" key="1">
    <citation type="submission" date="2021-06" db="EMBL/GenBank/DDBJ databases">
        <authorList>
            <person name="Kallberg Y."/>
            <person name="Tangrot J."/>
            <person name="Rosling A."/>
        </authorList>
    </citation>
    <scope>NUCLEOTIDE SEQUENCE [LARGE SCALE GENOMIC DNA]</scope>
    <source>
        <strain evidence="1 2">120-4 pot B 10/14</strain>
    </source>
</reference>
<comment type="caution">
    <text evidence="1">The sequence shown here is derived from an EMBL/GenBank/DDBJ whole genome shotgun (WGS) entry which is preliminary data.</text>
</comment>
<dbReference type="EMBL" id="CAJVQB010029401">
    <property type="protein sequence ID" value="CAG8814004.1"/>
    <property type="molecule type" value="Genomic_DNA"/>
</dbReference>
<evidence type="ECO:0000313" key="1">
    <source>
        <dbReference type="EMBL" id="CAG8814004.1"/>
    </source>
</evidence>
<dbReference type="Proteomes" id="UP000789901">
    <property type="component" value="Unassembled WGS sequence"/>
</dbReference>
<name>A0ABN7W364_GIGMA</name>
<gene>
    <name evidence="1" type="ORF">GMARGA_LOCUS25933</name>
</gene>
<accession>A0ABN7W364</accession>
<evidence type="ECO:0000313" key="2">
    <source>
        <dbReference type="Proteomes" id="UP000789901"/>
    </source>
</evidence>
<keyword evidence="2" id="KW-1185">Reference proteome</keyword>
<protein>
    <submittedName>
        <fullName evidence="1">33464_t:CDS:1</fullName>
    </submittedName>
</protein>
<organism evidence="1 2">
    <name type="scientific">Gigaspora margarita</name>
    <dbReference type="NCBI Taxonomy" id="4874"/>
    <lineage>
        <taxon>Eukaryota</taxon>
        <taxon>Fungi</taxon>
        <taxon>Fungi incertae sedis</taxon>
        <taxon>Mucoromycota</taxon>
        <taxon>Glomeromycotina</taxon>
        <taxon>Glomeromycetes</taxon>
        <taxon>Diversisporales</taxon>
        <taxon>Gigasporaceae</taxon>
        <taxon>Gigaspora</taxon>
    </lineage>
</organism>
<sequence>MNPVITEINWINKLNKYRNVFALSTEKFKKFVIIQNEKKEVIKRVLIEQECGYQDYGIQELTNKLPNLESEEQSSSNRLEIKAKKMTEYKCMLASYNKNLNPTTTDICTVGYNNTKAMKTTTQNTDRLRDFFKLTKTELEIQYKKAVYIFII</sequence>
<proteinExistence type="predicted"/>